<dbReference type="Proteomes" id="UP000887565">
    <property type="component" value="Unplaced"/>
</dbReference>
<feature type="region of interest" description="Disordered" evidence="1">
    <location>
        <begin position="131"/>
        <end position="182"/>
    </location>
</feature>
<dbReference type="WBParaSite" id="nRc.2.0.1.t30331-RA">
    <property type="protein sequence ID" value="nRc.2.0.1.t30331-RA"/>
    <property type="gene ID" value="nRc.2.0.1.g30331"/>
</dbReference>
<feature type="compositionally biased region" description="Low complexity" evidence="1">
    <location>
        <begin position="168"/>
        <end position="178"/>
    </location>
</feature>
<proteinExistence type="predicted"/>
<feature type="compositionally biased region" description="Low complexity" evidence="1">
    <location>
        <begin position="95"/>
        <end position="111"/>
    </location>
</feature>
<evidence type="ECO:0000256" key="1">
    <source>
        <dbReference type="SAM" id="MobiDB-lite"/>
    </source>
</evidence>
<sequence>MADDFNQRLALWPTISATTTRLFPKSTSTSTIPTIGSTTTITQVTKHYEYLHSREKPWIDPKSTPAFDDEVTTTTTMVKKSSTTTKVQDVRITEDSTPSETTDSTVSTTTPEKTTTLVWPDYVSWADYGYEDTEEKTTTTPPSRRTKSNKRRTKTLSTTPLPSGGRETTPTLQKTTTTPMNATSGRLTRFRMTTDNRITKEKKITKDVLWDLSIFYIYGKKPMKIKLPVGAI</sequence>
<protein>
    <submittedName>
        <fullName evidence="3">Uncharacterized protein</fullName>
    </submittedName>
</protein>
<evidence type="ECO:0000313" key="2">
    <source>
        <dbReference type="Proteomes" id="UP000887565"/>
    </source>
</evidence>
<organism evidence="2 3">
    <name type="scientific">Romanomermis culicivorax</name>
    <name type="common">Nematode worm</name>
    <dbReference type="NCBI Taxonomy" id="13658"/>
    <lineage>
        <taxon>Eukaryota</taxon>
        <taxon>Metazoa</taxon>
        <taxon>Ecdysozoa</taxon>
        <taxon>Nematoda</taxon>
        <taxon>Enoplea</taxon>
        <taxon>Dorylaimia</taxon>
        <taxon>Mermithida</taxon>
        <taxon>Mermithoidea</taxon>
        <taxon>Mermithidae</taxon>
        <taxon>Romanomermis</taxon>
    </lineage>
</organism>
<feature type="compositionally biased region" description="Basic residues" evidence="1">
    <location>
        <begin position="144"/>
        <end position="154"/>
    </location>
</feature>
<keyword evidence="2" id="KW-1185">Reference proteome</keyword>
<evidence type="ECO:0000313" key="3">
    <source>
        <dbReference type="WBParaSite" id="nRc.2.0.1.t30331-RA"/>
    </source>
</evidence>
<feature type="region of interest" description="Disordered" evidence="1">
    <location>
        <begin position="92"/>
        <end position="111"/>
    </location>
</feature>
<dbReference type="AlphaFoldDB" id="A0A915JVJ5"/>
<reference evidence="3" key="1">
    <citation type="submission" date="2022-11" db="UniProtKB">
        <authorList>
            <consortium name="WormBaseParasite"/>
        </authorList>
    </citation>
    <scope>IDENTIFICATION</scope>
</reference>
<name>A0A915JVJ5_ROMCU</name>
<accession>A0A915JVJ5</accession>